<name>A0A9Q1DCL8_CONCO</name>
<keyword evidence="4" id="KW-1185">Reference proteome</keyword>
<dbReference type="EMBL" id="JAFJMO010000010">
    <property type="protein sequence ID" value="KAJ8265962.1"/>
    <property type="molecule type" value="Genomic_DNA"/>
</dbReference>
<dbReference type="Pfam" id="PF04921">
    <property type="entry name" value="XAP5"/>
    <property type="match status" value="1"/>
</dbReference>
<dbReference type="PANTHER" id="PTHR12722:SF0">
    <property type="entry name" value="PROTEIN FAM50A"/>
    <property type="match status" value="1"/>
</dbReference>
<dbReference type="Proteomes" id="UP001152803">
    <property type="component" value="Unassembled WGS sequence"/>
</dbReference>
<proteinExistence type="predicted"/>
<organism evidence="3 4">
    <name type="scientific">Conger conger</name>
    <name type="common">Conger eel</name>
    <name type="synonym">Muraena conger</name>
    <dbReference type="NCBI Taxonomy" id="82655"/>
    <lineage>
        <taxon>Eukaryota</taxon>
        <taxon>Metazoa</taxon>
        <taxon>Chordata</taxon>
        <taxon>Craniata</taxon>
        <taxon>Vertebrata</taxon>
        <taxon>Euteleostomi</taxon>
        <taxon>Actinopterygii</taxon>
        <taxon>Neopterygii</taxon>
        <taxon>Teleostei</taxon>
        <taxon>Anguilliformes</taxon>
        <taxon>Congridae</taxon>
        <taxon>Conger</taxon>
    </lineage>
</organism>
<accession>A0A9Q1DCL8</accession>
<dbReference type="InterPro" id="IPR048337">
    <property type="entry name" value="FAM50A/XAP5_C"/>
</dbReference>
<evidence type="ECO:0000313" key="4">
    <source>
        <dbReference type="Proteomes" id="UP001152803"/>
    </source>
</evidence>
<evidence type="ECO:0000256" key="1">
    <source>
        <dbReference type="SAM" id="MobiDB-lite"/>
    </source>
</evidence>
<dbReference type="OrthoDB" id="1562195at2759"/>
<feature type="domain" description="FAM50A/XAP5 C-terminal" evidence="2">
    <location>
        <begin position="200"/>
        <end position="340"/>
    </location>
</feature>
<dbReference type="GO" id="GO:0006325">
    <property type="term" value="P:chromatin organization"/>
    <property type="evidence" value="ECO:0007669"/>
    <property type="project" value="TreeGrafter"/>
</dbReference>
<reference evidence="3" key="1">
    <citation type="journal article" date="2023" name="Science">
        <title>Genome structures resolve the early diversification of teleost fishes.</title>
        <authorList>
            <person name="Parey E."/>
            <person name="Louis A."/>
            <person name="Montfort J."/>
            <person name="Bouchez O."/>
            <person name="Roques C."/>
            <person name="Iampietro C."/>
            <person name="Lluch J."/>
            <person name="Castinel A."/>
            <person name="Donnadieu C."/>
            <person name="Desvignes T."/>
            <person name="Floi Bucao C."/>
            <person name="Jouanno E."/>
            <person name="Wen M."/>
            <person name="Mejri S."/>
            <person name="Dirks R."/>
            <person name="Jansen H."/>
            <person name="Henkel C."/>
            <person name="Chen W.J."/>
            <person name="Zahm M."/>
            <person name="Cabau C."/>
            <person name="Klopp C."/>
            <person name="Thompson A.W."/>
            <person name="Robinson-Rechavi M."/>
            <person name="Braasch I."/>
            <person name="Lecointre G."/>
            <person name="Bobe J."/>
            <person name="Postlethwait J.H."/>
            <person name="Berthelot C."/>
            <person name="Roest Crollius H."/>
            <person name="Guiguen Y."/>
        </authorList>
    </citation>
    <scope>NUCLEOTIDE SEQUENCE</scope>
    <source>
        <strain evidence="3">Concon-B</strain>
    </source>
</reference>
<dbReference type="GO" id="GO:0005634">
    <property type="term" value="C:nucleus"/>
    <property type="evidence" value="ECO:0007669"/>
    <property type="project" value="InterPro"/>
</dbReference>
<feature type="region of interest" description="Disordered" evidence="1">
    <location>
        <begin position="1"/>
        <end position="26"/>
    </location>
</feature>
<protein>
    <recommendedName>
        <fullName evidence="2">FAM50A/XAP5 C-terminal domain-containing protein</fullName>
    </recommendedName>
</protein>
<dbReference type="PANTHER" id="PTHR12722">
    <property type="entry name" value="XAP-5 PROTEIN-RELATED"/>
    <property type="match status" value="1"/>
</dbReference>
<gene>
    <name evidence="3" type="ORF">COCON_G00150610</name>
</gene>
<comment type="caution">
    <text evidence="3">The sequence shown here is derived from an EMBL/GenBank/DDBJ whole genome shotgun (WGS) entry which is preliminary data.</text>
</comment>
<dbReference type="InterPro" id="IPR007005">
    <property type="entry name" value="XAP5"/>
</dbReference>
<feature type="region of interest" description="Disordered" evidence="1">
    <location>
        <begin position="80"/>
        <end position="178"/>
    </location>
</feature>
<feature type="compositionally biased region" description="Acidic residues" evidence="1">
    <location>
        <begin position="124"/>
        <end position="151"/>
    </location>
</feature>
<sequence>MAQYKGAASEAGRAMQLMKKREKEREQLEQLKQKIAEDNMVKSNIDKKFSAHYDAVEAELKSSTVGLVTLNDMKAKQEALVKEREKQLAKKEQSKELQLKLEKQKERKRKEEEKRKIASLSFNPEDEDEDDDEEEEVEDDDDRLDDEEEDYIPMKKKKLGKNPDVDTSFLPDRDREEEENRLREELRQEWERKQEKIKSEEIEITFSYWDGSGHRRTVKMKKGNTMQQFLQKALEVLRKDFSELRSAGVEQLMYIKEDLIIPHHHSFYDFIVTKARGKSGPLFNFDVHEDVRLLSDATVEKDESHAGKVVLRSWYEKNKHIFPASRWEPYDPEKKWDKYTIR</sequence>
<evidence type="ECO:0000313" key="3">
    <source>
        <dbReference type="EMBL" id="KAJ8265962.1"/>
    </source>
</evidence>
<dbReference type="AlphaFoldDB" id="A0A9Q1DCL8"/>
<feature type="compositionally biased region" description="Basic and acidic residues" evidence="1">
    <location>
        <begin position="80"/>
        <end position="116"/>
    </location>
</feature>
<evidence type="ECO:0000259" key="2">
    <source>
        <dbReference type="Pfam" id="PF04921"/>
    </source>
</evidence>